<gene>
    <name evidence="15" type="ORF">g.51532</name>
</gene>
<feature type="transmembrane region" description="Helical" evidence="14">
    <location>
        <begin position="58"/>
        <end position="83"/>
    </location>
</feature>
<evidence type="ECO:0000256" key="11">
    <source>
        <dbReference type="ARBA" id="ARBA00023303"/>
    </source>
</evidence>
<evidence type="ECO:0000256" key="12">
    <source>
        <dbReference type="RuleBase" id="RU000679"/>
    </source>
</evidence>
<evidence type="ECO:0000256" key="6">
    <source>
        <dbReference type="ARBA" id="ARBA00022989"/>
    </source>
</evidence>
<evidence type="ECO:0000256" key="10">
    <source>
        <dbReference type="ARBA" id="ARBA00023201"/>
    </source>
</evidence>
<evidence type="ECO:0000256" key="1">
    <source>
        <dbReference type="ARBA" id="ARBA00004141"/>
    </source>
</evidence>
<keyword evidence="4 12" id="KW-0894">Sodium channel</keyword>
<evidence type="ECO:0000256" key="2">
    <source>
        <dbReference type="ARBA" id="ARBA00007193"/>
    </source>
</evidence>
<keyword evidence="10 12" id="KW-0739">Sodium transport</keyword>
<name>A0A1B6MGD0_9HEMI</name>
<evidence type="ECO:0000256" key="14">
    <source>
        <dbReference type="SAM" id="Phobius"/>
    </source>
</evidence>
<dbReference type="Gene3D" id="1.10.287.770">
    <property type="entry name" value="YojJ-like"/>
    <property type="match status" value="1"/>
</dbReference>
<accession>A0A1B6MGD0</accession>
<keyword evidence="5 12" id="KW-0812">Transmembrane</keyword>
<evidence type="ECO:0000256" key="3">
    <source>
        <dbReference type="ARBA" id="ARBA00022448"/>
    </source>
</evidence>
<keyword evidence="7" id="KW-0915">Sodium</keyword>
<feature type="compositionally biased region" description="Low complexity" evidence="13">
    <location>
        <begin position="96"/>
        <end position="111"/>
    </location>
</feature>
<keyword evidence="3 12" id="KW-0813">Transport</keyword>
<evidence type="ECO:0000313" key="15">
    <source>
        <dbReference type="EMBL" id="JAT34962.1"/>
    </source>
</evidence>
<dbReference type="EMBL" id="GEBQ01005015">
    <property type="protein sequence ID" value="JAT34962.1"/>
    <property type="molecule type" value="Transcribed_RNA"/>
</dbReference>
<evidence type="ECO:0000256" key="5">
    <source>
        <dbReference type="ARBA" id="ARBA00022692"/>
    </source>
</evidence>
<keyword evidence="8 12" id="KW-0406">Ion transport</keyword>
<comment type="similarity">
    <text evidence="2 12">Belongs to the amiloride-sensitive sodium channel (TC 1.A.6) family.</text>
</comment>
<dbReference type="AlphaFoldDB" id="A0A1B6MGD0"/>
<sequence length="111" mass="12733">KLSTRNDVDKELLGNKDIAYFSKNMAVLHVFFTDTQYTAHQRGELFGFTELLSNTGGLLGLFMGFSFLSAVEAVYFLTLRLWCSLHRRRDKTSPVTPFKQTKTKTPFPFTQ</sequence>
<dbReference type="Pfam" id="PF00858">
    <property type="entry name" value="ASC"/>
    <property type="match status" value="1"/>
</dbReference>
<keyword evidence="6 14" id="KW-1133">Transmembrane helix</keyword>
<evidence type="ECO:0000256" key="8">
    <source>
        <dbReference type="ARBA" id="ARBA00023065"/>
    </source>
</evidence>
<protein>
    <submittedName>
        <fullName evidence="15">Uncharacterized protein</fullName>
    </submittedName>
</protein>
<feature type="region of interest" description="Disordered" evidence="13">
    <location>
        <begin position="90"/>
        <end position="111"/>
    </location>
</feature>
<comment type="subcellular location">
    <subcellularLocation>
        <location evidence="1">Membrane</location>
        <topology evidence="1">Multi-pass membrane protein</topology>
    </subcellularLocation>
</comment>
<reference evidence="15" key="1">
    <citation type="submission" date="2015-11" db="EMBL/GenBank/DDBJ databases">
        <title>De novo transcriptome assembly of four potential Pierce s Disease insect vectors from Arizona vineyards.</title>
        <authorList>
            <person name="Tassone E.E."/>
        </authorList>
    </citation>
    <scope>NUCLEOTIDE SEQUENCE</scope>
</reference>
<dbReference type="PANTHER" id="PTHR11690:SF288">
    <property type="entry name" value="AMILORIDE-SENSITIVE NA+ CHANNEL-RELATED"/>
    <property type="match status" value="1"/>
</dbReference>
<evidence type="ECO:0000256" key="9">
    <source>
        <dbReference type="ARBA" id="ARBA00023136"/>
    </source>
</evidence>
<dbReference type="GO" id="GO:0015280">
    <property type="term" value="F:ligand-gated sodium channel activity"/>
    <property type="evidence" value="ECO:0007669"/>
    <property type="project" value="TreeGrafter"/>
</dbReference>
<evidence type="ECO:0000256" key="4">
    <source>
        <dbReference type="ARBA" id="ARBA00022461"/>
    </source>
</evidence>
<keyword evidence="11 12" id="KW-0407">Ion channel</keyword>
<keyword evidence="9 14" id="KW-0472">Membrane</keyword>
<dbReference type="GO" id="GO:0005886">
    <property type="term" value="C:plasma membrane"/>
    <property type="evidence" value="ECO:0007669"/>
    <property type="project" value="TreeGrafter"/>
</dbReference>
<dbReference type="InterPro" id="IPR001873">
    <property type="entry name" value="ENaC"/>
</dbReference>
<organism evidence="15">
    <name type="scientific">Graphocephala atropunctata</name>
    <dbReference type="NCBI Taxonomy" id="36148"/>
    <lineage>
        <taxon>Eukaryota</taxon>
        <taxon>Metazoa</taxon>
        <taxon>Ecdysozoa</taxon>
        <taxon>Arthropoda</taxon>
        <taxon>Hexapoda</taxon>
        <taxon>Insecta</taxon>
        <taxon>Pterygota</taxon>
        <taxon>Neoptera</taxon>
        <taxon>Paraneoptera</taxon>
        <taxon>Hemiptera</taxon>
        <taxon>Auchenorrhyncha</taxon>
        <taxon>Membracoidea</taxon>
        <taxon>Cicadellidae</taxon>
        <taxon>Cicadellinae</taxon>
        <taxon>Cicadellini</taxon>
        <taxon>Graphocephala</taxon>
    </lineage>
</organism>
<dbReference type="PRINTS" id="PR01078">
    <property type="entry name" value="AMINACHANNEL"/>
</dbReference>
<evidence type="ECO:0000256" key="13">
    <source>
        <dbReference type="SAM" id="MobiDB-lite"/>
    </source>
</evidence>
<dbReference type="PANTHER" id="PTHR11690">
    <property type="entry name" value="AMILORIDE-SENSITIVE SODIUM CHANNEL-RELATED"/>
    <property type="match status" value="1"/>
</dbReference>
<feature type="non-terminal residue" evidence="15">
    <location>
        <position position="1"/>
    </location>
</feature>
<proteinExistence type="inferred from homology"/>
<evidence type="ECO:0000256" key="7">
    <source>
        <dbReference type="ARBA" id="ARBA00023053"/>
    </source>
</evidence>